<proteinExistence type="predicted"/>
<evidence type="ECO:0000313" key="1">
    <source>
        <dbReference type="EMBL" id="PMP29208.1"/>
    </source>
</evidence>
<dbReference type="EMBL" id="MDBS01000028">
    <property type="protein sequence ID" value="PMP29208.1"/>
    <property type="molecule type" value="Genomic_DNA"/>
</dbReference>
<dbReference type="RefSeq" id="WP_154723711.1">
    <property type="nucleotide sequence ID" value="NZ_CP170596.1"/>
</dbReference>
<organism evidence="1">
    <name type="scientific">Vibrio cyclitrophicus</name>
    <dbReference type="NCBI Taxonomy" id="47951"/>
    <lineage>
        <taxon>Bacteria</taxon>
        <taxon>Pseudomonadati</taxon>
        <taxon>Pseudomonadota</taxon>
        <taxon>Gammaproteobacteria</taxon>
        <taxon>Vibrionales</taxon>
        <taxon>Vibrionaceae</taxon>
        <taxon>Vibrio</taxon>
    </lineage>
</organism>
<name>A0A7Z1MIS6_9VIBR</name>
<accession>A0A7Z1MIS6</accession>
<sequence>MRTIFEQAVNWKQPTVKEVELVMIKAASKLGCDVINLHKNFGVDARTFRRWKENAIDNPDQISSIKYSAFGLLVAIATCNIVDKDGHRIAIGGDIIFTSGKKSLEPVSNELWRLILNNYVYNAQSFVKPNEKIVKFFYGKDSVTGLFRQDVADLLGYSKDHFGRLIMRMNFGTWASLLLCMGVPINQLFDFNRPK</sequence>
<comment type="caution">
    <text evidence="1">The sequence shown here is derived from an EMBL/GenBank/DDBJ whole genome shotgun (WGS) entry which is preliminary data.</text>
</comment>
<reference evidence="1" key="1">
    <citation type="submission" date="2016-07" db="EMBL/GenBank/DDBJ databases">
        <authorList>
            <person name="Kauffman K."/>
            <person name="Arevalo P."/>
            <person name="Polz M.F."/>
        </authorList>
    </citation>
    <scope>NUCLEOTIDE SEQUENCE</scope>
    <source>
        <strain evidence="1">10N.222.46.E12</strain>
    </source>
</reference>
<dbReference type="AlphaFoldDB" id="A0A7Z1MIS6"/>
<gene>
    <name evidence="1" type="ORF">BCS90_17590</name>
</gene>
<reference evidence="1" key="2">
    <citation type="journal article" date="2018" name="Nature">
        <title>A major lineage of non-tailed dsDNA viruses as unrecognized killers of marine bacteria.</title>
        <authorList>
            <person name="Kauffman K.M."/>
            <person name="Hussain F.A."/>
            <person name="Yang J."/>
            <person name="Arevalo P."/>
            <person name="Brown J.M."/>
            <person name="Chang W.K."/>
            <person name="VanInsberghe D."/>
            <person name="Elsherbini J."/>
            <person name="Sharma R.S."/>
            <person name="Cutler M.B."/>
            <person name="Kelly L."/>
            <person name="Polz M.F."/>
        </authorList>
    </citation>
    <scope>NUCLEOTIDE SEQUENCE</scope>
    <source>
        <strain evidence="1">10N.222.46.E12</strain>
    </source>
</reference>
<protein>
    <submittedName>
        <fullName evidence="1">Uncharacterized protein</fullName>
    </submittedName>
</protein>